<proteinExistence type="predicted"/>
<dbReference type="EMBL" id="LT906453">
    <property type="protein sequence ID" value="SNV25917.1"/>
    <property type="molecule type" value="Genomic_DNA"/>
</dbReference>
<dbReference type="RefSeq" id="WP_028326762.1">
    <property type="nucleotide sequence ID" value="NZ_JAAFNI010000001.1"/>
</dbReference>
<accession>A0A239VUJ1</accession>
<name>A0A239VUJ1_9MICO</name>
<evidence type="ECO:0000313" key="2">
    <source>
        <dbReference type="Proteomes" id="UP000242637"/>
    </source>
</evidence>
<dbReference type="AlphaFoldDB" id="A0A239VUJ1"/>
<dbReference type="STRING" id="1121387.GCA_000429885_00704"/>
<dbReference type="GeneID" id="63460495"/>
<dbReference type="OrthoDB" id="5147753at2"/>
<organism evidence="1 2">
    <name type="scientific">Dermatophilus congolensis</name>
    <dbReference type="NCBI Taxonomy" id="1863"/>
    <lineage>
        <taxon>Bacteria</taxon>
        <taxon>Bacillati</taxon>
        <taxon>Actinomycetota</taxon>
        <taxon>Actinomycetes</taxon>
        <taxon>Micrococcales</taxon>
        <taxon>Dermatophilaceae</taxon>
        <taxon>Dermatophilus</taxon>
    </lineage>
</organism>
<gene>
    <name evidence="1" type="ORF">SAMEA4475696_02342</name>
</gene>
<sequence>MSDQTSLSAIAARLQELREQAETVETTAMMSGVRFIVATDWSEASTVLATLRAYAAVFPEEAPVELCFAVPHEPGEADEECAGILIEGLNGSVPASVSVASFEEVSKAPYDSAVVPTGDTSLLITEVGGLITRMFDISRSMPTDGSSLPSGANKGDLDALKKRLEEFSA</sequence>
<evidence type="ECO:0000313" key="1">
    <source>
        <dbReference type="EMBL" id="SNV25917.1"/>
    </source>
</evidence>
<reference evidence="1 2" key="1">
    <citation type="submission" date="2017-06" db="EMBL/GenBank/DDBJ databases">
        <authorList>
            <consortium name="Pathogen Informatics"/>
        </authorList>
    </citation>
    <scope>NUCLEOTIDE SEQUENCE [LARGE SCALE GENOMIC DNA]</scope>
    <source>
        <strain evidence="1 2">NCTC13039</strain>
    </source>
</reference>
<protein>
    <submittedName>
        <fullName evidence="1">Uncharacterized protein</fullName>
    </submittedName>
</protein>
<dbReference type="KEGG" id="dco:SAMEA4475696_2342"/>
<keyword evidence="2" id="KW-1185">Reference proteome</keyword>
<dbReference type="Proteomes" id="UP000242637">
    <property type="component" value="Chromosome 1"/>
</dbReference>